<name>A0ABU3A8A7_9FLAO</name>
<accession>A0ABU3A8A7</accession>
<reference evidence="1 2" key="1">
    <citation type="submission" date="2023-09" db="EMBL/GenBank/DDBJ databases">
        <authorList>
            <person name="Rey-Velasco X."/>
        </authorList>
    </citation>
    <scope>NUCLEOTIDE SEQUENCE [LARGE SCALE GENOMIC DNA]</scope>
    <source>
        <strain evidence="1 2">F388</strain>
    </source>
</reference>
<organism evidence="1 2">
    <name type="scientific">Croceitalea rosinachiae</name>
    <dbReference type="NCBI Taxonomy" id="3075596"/>
    <lineage>
        <taxon>Bacteria</taxon>
        <taxon>Pseudomonadati</taxon>
        <taxon>Bacteroidota</taxon>
        <taxon>Flavobacteriia</taxon>
        <taxon>Flavobacteriales</taxon>
        <taxon>Flavobacteriaceae</taxon>
        <taxon>Croceitalea</taxon>
    </lineage>
</organism>
<sequence length="122" mass="13757">MKIRIKGNSVRLRLTKTEVETFSEAGSLSETTYFGSKALTYCLQSKMGISELEADFIDDIITVHIPAEAQKTWASSNRVGYSNKVDWADDTELSLLVEKDFTCLDETVEDQSDNYPNPRLKP</sequence>
<dbReference type="Pfam" id="PF22668">
    <property type="entry name" value="DUF7009"/>
    <property type="match status" value="1"/>
</dbReference>
<keyword evidence="2" id="KW-1185">Reference proteome</keyword>
<protein>
    <submittedName>
        <fullName evidence="1">Uncharacterized protein</fullName>
    </submittedName>
</protein>
<dbReference type="RefSeq" id="WP_311349971.1">
    <property type="nucleotide sequence ID" value="NZ_JAVRHR010000001.1"/>
</dbReference>
<evidence type="ECO:0000313" key="1">
    <source>
        <dbReference type="EMBL" id="MDT0606416.1"/>
    </source>
</evidence>
<dbReference type="Proteomes" id="UP001255246">
    <property type="component" value="Unassembled WGS sequence"/>
</dbReference>
<evidence type="ECO:0000313" key="2">
    <source>
        <dbReference type="Proteomes" id="UP001255246"/>
    </source>
</evidence>
<dbReference type="EMBL" id="JAVRHR010000001">
    <property type="protein sequence ID" value="MDT0606416.1"/>
    <property type="molecule type" value="Genomic_DNA"/>
</dbReference>
<dbReference type="InterPro" id="IPR053825">
    <property type="entry name" value="DUF7009"/>
</dbReference>
<proteinExistence type="predicted"/>
<comment type="caution">
    <text evidence="1">The sequence shown here is derived from an EMBL/GenBank/DDBJ whole genome shotgun (WGS) entry which is preliminary data.</text>
</comment>
<gene>
    <name evidence="1" type="ORF">RM706_05225</name>
</gene>